<proteinExistence type="predicted"/>
<dbReference type="Pfam" id="PF19739">
    <property type="entry name" value="DUF6228"/>
    <property type="match status" value="1"/>
</dbReference>
<gene>
    <name evidence="1" type="ORF">IEQ31_34585</name>
</gene>
<sequence>MRLSNRQFIDSDETVFSIEAMADGLRVAIPDVTVAIWDGAGDLAAFLQQLADDFRGWPGKRVWHTNQLTLEAGFHSGGHVELTWKLRPWSSQQAAWETSITTWIEGGQQLTALASDVQTFLARS</sequence>
<keyword evidence="2" id="KW-1185">Reference proteome</keyword>
<evidence type="ECO:0000313" key="2">
    <source>
        <dbReference type="Proteomes" id="UP000653231"/>
    </source>
</evidence>
<accession>A0ABR8LDF7</accession>
<evidence type="ECO:0000313" key="1">
    <source>
        <dbReference type="EMBL" id="MBD3148271.1"/>
    </source>
</evidence>
<protein>
    <recommendedName>
        <fullName evidence="3">Permease</fullName>
    </recommendedName>
</protein>
<organism evidence="1 2">
    <name type="scientific">Microbispora bryophytorum subsp. camponoti</name>
    <dbReference type="NCBI Taxonomy" id="1677852"/>
    <lineage>
        <taxon>Bacteria</taxon>
        <taxon>Bacillati</taxon>
        <taxon>Actinomycetota</taxon>
        <taxon>Actinomycetes</taxon>
        <taxon>Streptosporangiales</taxon>
        <taxon>Streptosporangiaceae</taxon>
        <taxon>Microbispora</taxon>
    </lineage>
</organism>
<evidence type="ECO:0008006" key="3">
    <source>
        <dbReference type="Google" id="ProtNLM"/>
    </source>
</evidence>
<comment type="caution">
    <text evidence="1">The sequence shown here is derived from an EMBL/GenBank/DDBJ whole genome shotgun (WGS) entry which is preliminary data.</text>
</comment>
<dbReference type="InterPro" id="IPR046196">
    <property type="entry name" value="DUF6228"/>
</dbReference>
<dbReference type="Proteomes" id="UP000653231">
    <property type="component" value="Unassembled WGS sequence"/>
</dbReference>
<dbReference type="EMBL" id="JACXRZ010000046">
    <property type="protein sequence ID" value="MBD3148271.1"/>
    <property type="molecule type" value="Genomic_DNA"/>
</dbReference>
<reference evidence="1 2" key="1">
    <citation type="submission" date="2020-09" db="EMBL/GenBank/DDBJ databases">
        <title>Actinomycete isolated from the Camponotus japonicus Mayr.</title>
        <authorList>
            <person name="Gong X."/>
        </authorList>
    </citation>
    <scope>NUCLEOTIDE SEQUENCE [LARGE SCALE GENOMIC DNA]</scope>
    <source>
        <strain evidence="1 2">2C-HV3</strain>
    </source>
</reference>
<name>A0ABR8LDF7_9ACTN</name>